<dbReference type="PROSITE" id="PS51186">
    <property type="entry name" value="GNAT"/>
    <property type="match status" value="1"/>
</dbReference>
<keyword evidence="1" id="KW-0808">Transferase</keyword>
<reference evidence="4 5" key="1">
    <citation type="submission" date="2019-07" db="EMBL/GenBank/DDBJ databases">
        <title>Whole genome shotgun sequence of Deinococcus cellulosilyticus NBRC 106333.</title>
        <authorList>
            <person name="Hosoyama A."/>
            <person name="Uohara A."/>
            <person name="Ohji S."/>
            <person name="Ichikawa N."/>
        </authorList>
    </citation>
    <scope>NUCLEOTIDE SEQUENCE [LARGE SCALE GENOMIC DNA]</scope>
    <source>
        <strain evidence="4 5">NBRC 106333</strain>
    </source>
</reference>
<dbReference type="Pfam" id="PF00583">
    <property type="entry name" value="Acetyltransf_1"/>
    <property type="match status" value="1"/>
</dbReference>
<dbReference type="GO" id="GO:0016747">
    <property type="term" value="F:acyltransferase activity, transferring groups other than amino-acyl groups"/>
    <property type="evidence" value="ECO:0007669"/>
    <property type="project" value="InterPro"/>
</dbReference>
<dbReference type="InterPro" id="IPR050832">
    <property type="entry name" value="Bact_Acetyltransf"/>
</dbReference>
<comment type="caution">
    <text evidence="4">The sequence shown here is derived from an EMBL/GenBank/DDBJ whole genome shotgun (WGS) entry which is preliminary data.</text>
</comment>
<gene>
    <name evidence="4" type="ORF">DC3_21320</name>
</gene>
<dbReference type="Proteomes" id="UP000321306">
    <property type="component" value="Unassembled WGS sequence"/>
</dbReference>
<dbReference type="PANTHER" id="PTHR43877">
    <property type="entry name" value="AMINOALKYLPHOSPHONATE N-ACETYLTRANSFERASE-RELATED-RELATED"/>
    <property type="match status" value="1"/>
</dbReference>
<dbReference type="InterPro" id="IPR000182">
    <property type="entry name" value="GNAT_dom"/>
</dbReference>
<evidence type="ECO:0000256" key="1">
    <source>
        <dbReference type="ARBA" id="ARBA00022679"/>
    </source>
</evidence>
<name>A0A511N1V1_DEIC1</name>
<evidence type="ECO:0000313" key="4">
    <source>
        <dbReference type="EMBL" id="GEM46497.1"/>
    </source>
</evidence>
<protein>
    <recommendedName>
        <fullName evidence="3">N-acetyltransferase domain-containing protein</fullName>
    </recommendedName>
</protein>
<organism evidence="4 5">
    <name type="scientific">Deinococcus cellulosilyticus (strain DSM 18568 / NBRC 106333 / KACC 11606 / 5516J-15)</name>
    <dbReference type="NCBI Taxonomy" id="1223518"/>
    <lineage>
        <taxon>Bacteria</taxon>
        <taxon>Thermotogati</taxon>
        <taxon>Deinococcota</taxon>
        <taxon>Deinococci</taxon>
        <taxon>Deinococcales</taxon>
        <taxon>Deinococcaceae</taxon>
        <taxon>Deinococcus</taxon>
    </lineage>
</organism>
<evidence type="ECO:0000259" key="3">
    <source>
        <dbReference type="PROSITE" id="PS51186"/>
    </source>
</evidence>
<feature type="domain" description="N-acetyltransferase" evidence="3">
    <location>
        <begin position="1"/>
        <end position="155"/>
    </location>
</feature>
<proteinExistence type="predicted"/>
<dbReference type="EMBL" id="BJXB01000008">
    <property type="protein sequence ID" value="GEM46497.1"/>
    <property type="molecule type" value="Genomic_DNA"/>
</dbReference>
<keyword evidence="2" id="KW-0012">Acyltransferase</keyword>
<evidence type="ECO:0000313" key="5">
    <source>
        <dbReference type="Proteomes" id="UP000321306"/>
    </source>
</evidence>
<dbReference type="PANTHER" id="PTHR43877:SF2">
    <property type="entry name" value="AMINOALKYLPHOSPHONATE N-ACETYLTRANSFERASE-RELATED"/>
    <property type="match status" value="1"/>
</dbReference>
<dbReference type="CDD" id="cd04301">
    <property type="entry name" value="NAT_SF"/>
    <property type="match status" value="1"/>
</dbReference>
<dbReference type="SUPFAM" id="SSF55729">
    <property type="entry name" value="Acyl-CoA N-acyltransferases (Nat)"/>
    <property type="match status" value="1"/>
</dbReference>
<dbReference type="AlphaFoldDB" id="A0A511N1V1"/>
<dbReference type="Gene3D" id="3.40.630.30">
    <property type="match status" value="1"/>
</dbReference>
<sequence length="159" mass="18313">MADVQDAKQISDLCVAAYQEYRPFVGEEGWQTMRAGLGQAWERNPQARWAVIEEEGHLQACVAYFSPGAAPHPYFPDQWAYLRFLAVHPEARGKGHARRLMEWCIEQARQDQATHLGLHTSQQAGYGYRLYERLGFIKDQDLPDFRGLPYVRYVLQPVS</sequence>
<accession>A0A511N1V1</accession>
<evidence type="ECO:0000256" key="2">
    <source>
        <dbReference type="ARBA" id="ARBA00023315"/>
    </source>
</evidence>
<keyword evidence="5" id="KW-1185">Reference proteome</keyword>
<dbReference type="InterPro" id="IPR016181">
    <property type="entry name" value="Acyl_CoA_acyltransferase"/>
</dbReference>